<accession>A0A4T0X0K4</accession>
<organism evidence="1 2">
    <name type="scientific">Pichia inconspicua</name>
    <dbReference type="NCBI Taxonomy" id="52247"/>
    <lineage>
        <taxon>Eukaryota</taxon>
        <taxon>Fungi</taxon>
        <taxon>Dikarya</taxon>
        <taxon>Ascomycota</taxon>
        <taxon>Saccharomycotina</taxon>
        <taxon>Pichiomycetes</taxon>
        <taxon>Pichiales</taxon>
        <taxon>Pichiaceae</taxon>
        <taxon>Pichia</taxon>
    </lineage>
</organism>
<dbReference type="STRING" id="52247.A0A4T0X0K4"/>
<comment type="caution">
    <text evidence="1">The sequence shown here is derived from an EMBL/GenBank/DDBJ whole genome shotgun (WGS) entry which is preliminary data.</text>
</comment>
<dbReference type="GO" id="GO:0016791">
    <property type="term" value="F:phosphatase activity"/>
    <property type="evidence" value="ECO:0007669"/>
    <property type="project" value="TreeGrafter"/>
</dbReference>
<dbReference type="PANTHER" id="PTHR31126:SF14">
    <property type="entry name" value="TYROSINE-PROTEIN PHOSPHATASE OCA6-RELATED"/>
    <property type="match status" value="1"/>
</dbReference>
<proteinExistence type="predicted"/>
<dbReference type="Proteomes" id="UP000307173">
    <property type="component" value="Unassembled WGS sequence"/>
</dbReference>
<dbReference type="EMBL" id="SELW01000425">
    <property type="protein sequence ID" value="TID28050.1"/>
    <property type="molecule type" value="Genomic_DNA"/>
</dbReference>
<name>A0A4T0X0K4_9ASCO</name>
<gene>
    <name evidence="1" type="ORF">CANINC_002731</name>
</gene>
<evidence type="ECO:0000313" key="1">
    <source>
        <dbReference type="EMBL" id="TID28050.1"/>
    </source>
</evidence>
<reference evidence="1 2" key="1">
    <citation type="journal article" date="2019" name="Front. Genet.">
        <title>Whole-Genome Sequencing of the Opportunistic Yeast Pathogen Candida inconspicua Uncovers Its Hybrid Origin.</title>
        <authorList>
            <person name="Mixao V."/>
            <person name="Hansen A.P."/>
            <person name="Saus E."/>
            <person name="Boekhout T."/>
            <person name="Lass-Florl C."/>
            <person name="Gabaldon T."/>
        </authorList>
    </citation>
    <scope>NUCLEOTIDE SEQUENCE [LARGE SCALE GENOMIC DNA]</scope>
    <source>
        <strain evidence="1 2">CBS 180</strain>
    </source>
</reference>
<keyword evidence="2" id="KW-1185">Reference proteome</keyword>
<dbReference type="Gene3D" id="3.90.190.10">
    <property type="entry name" value="Protein tyrosine phosphatase superfamily"/>
    <property type="match status" value="1"/>
</dbReference>
<dbReference type="AlphaFoldDB" id="A0A4T0X0K4"/>
<dbReference type="OrthoDB" id="6375174at2759"/>
<dbReference type="Pfam" id="PF03162">
    <property type="entry name" value="Y_phosphatase2"/>
    <property type="match status" value="1"/>
</dbReference>
<protein>
    <recommendedName>
        <fullName evidence="3">Tyrosine-protein phosphatase OCA6</fullName>
    </recommendedName>
</protein>
<dbReference type="SUPFAM" id="SSF52799">
    <property type="entry name" value="(Phosphotyrosine protein) phosphatases II"/>
    <property type="match status" value="1"/>
</dbReference>
<evidence type="ECO:0008006" key="3">
    <source>
        <dbReference type="Google" id="ProtNLM"/>
    </source>
</evidence>
<dbReference type="PANTHER" id="PTHR31126">
    <property type="entry name" value="TYROSINE-PROTEIN PHOSPHATASE"/>
    <property type="match status" value="1"/>
</dbReference>
<sequence length="208" mass="23802">MTNTDITIVPPIRYNRVQSTLSRGGLPTSNNFSFLKLLDVNTIIGLTPKSIYTEEESIDNKSLIQFIEESNIEYIHFPTDSSAKDKGKNREIPISDEQVIKVIELILRRDSGNIYLYCLNGGQIVSLVIACLRKVQLWSNVSIFEEFICFSQSANNNDRMFVEEFSPKLKVPKKSERVEWLWTGLNENVILNHPSLKDIEFEERLGGT</sequence>
<dbReference type="InterPro" id="IPR029021">
    <property type="entry name" value="Prot-tyrosine_phosphatase-like"/>
</dbReference>
<evidence type="ECO:0000313" key="2">
    <source>
        <dbReference type="Proteomes" id="UP000307173"/>
    </source>
</evidence>
<dbReference type="InterPro" id="IPR004861">
    <property type="entry name" value="Siw14-like"/>
</dbReference>